<dbReference type="Proteomes" id="UP001603857">
    <property type="component" value="Unassembled WGS sequence"/>
</dbReference>
<reference evidence="1 2" key="1">
    <citation type="submission" date="2024-08" db="EMBL/GenBank/DDBJ databases">
        <title>Insights into the chromosomal genome structure of Flemingia macrophylla.</title>
        <authorList>
            <person name="Ding Y."/>
            <person name="Zhao Y."/>
            <person name="Bi W."/>
            <person name="Wu M."/>
            <person name="Zhao G."/>
            <person name="Gong Y."/>
            <person name="Li W."/>
            <person name="Zhang P."/>
        </authorList>
    </citation>
    <scope>NUCLEOTIDE SEQUENCE [LARGE SCALE GENOMIC DNA]</scope>
    <source>
        <strain evidence="1">DYQJB</strain>
        <tissue evidence="1">Leaf</tissue>
    </source>
</reference>
<sequence length="204" mass="22337">MVLLMAHKHHLCFTFSPSSVTHTSIASAFTSAVVTYASLTLVFSAVKSLLLLCMAVGEDAIHRCSLLSCGKRNIVRYVARRLRLHVVKYSCHDLMVSDRTSIDLEALVKEIVGPTSSYMPKDICALIADAGAHLFPKVNKDVPDDVDSSFSSKMAVDNNHGKDSPQIPKKEDLFNALEQSKKRTASTLGTPKFALMLTIEAIKD</sequence>
<name>A0ABD1N7U5_9FABA</name>
<evidence type="ECO:0000313" key="2">
    <source>
        <dbReference type="Proteomes" id="UP001603857"/>
    </source>
</evidence>
<evidence type="ECO:0000313" key="1">
    <source>
        <dbReference type="EMBL" id="KAL2344149.1"/>
    </source>
</evidence>
<gene>
    <name evidence="1" type="ORF">Fmac_005434</name>
</gene>
<accession>A0ABD1N7U5</accession>
<organism evidence="1 2">
    <name type="scientific">Flemingia macrophylla</name>
    <dbReference type="NCBI Taxonomy" id="520843"/>
    <lineage>
        <taxon>Eukaryota</taxon>
        <taxon>Viridiplantae</taxon>
        <taxon>Streptophyta</taxon>
        <taxon>Embryophyta</taxon>
        <taxon>Tracheophyta</taxon>
        <taxon>Spermatophyta</taxon>
        <taxon>Magnoliopsida</taxon>
        <taxon>eudicotyledons</taxon>
        <taxon>Gunneridae</taxon>
        <taxon>Pentapetalae</taxon>
        <taxon>rosids</taxon>
        <taxon>fabids</taxon>
        <taxon>Fabales</taxon>
        <taxon>Fabaceae</taxon>
        <taxon>Papilionoideae</taxon>
        <taxon>50 kb inversion clade</taxon>
        <taxon>NPAAA clade</taxon>
        <taxon>indigoferoid/millettioid clade</taxon>
        <taxon>Phaseoleae</taxon>
        <taxon>Flemingia</taxon>
    </lineage>
</organism>
<dbReference type="EMBL" id="JBGMDY010000002">
    <property type="protein sequence ID" value="KAL2344149.1"/>
    <property type="molecule type" value="Genomic_DNA"/>
</dbReference>
<protein>
    <submittedName>
        <fullName evidence="1">Uncharacterized protein</fullName>
    </submittedName>
</protein>
<dbReference type="AlphaFoldDB" id="A0ABD1N7U5"/>
<proteinExistence type="predicted"/>
<comment type="caution">
    <text evidence="1">The sequence shown here is derived from an EMBL/GenBank/DDBJ whole genome shotgun (WGS) entry which is preliminary data.</text>
</comment>
<keyword evidence="2" id="KW-1185">Reference proteome</keyword>